<dbReference type="GO" id="GO:0005615">
    <property type="term" value="C:extracellular space"/>
    <property type="evidence" value="ECO:0007669"/>
    <property type="project" value="InterPro"/>
</dbReference>
<accession>A0AAW3T8J0</accession>
<keyword evidence="5" id="KW-1015">Disulfide bond</keyword>
<dbReference type="Pfam" id="PF01375">
    <property type="entry name" value="Enterotoxin_a"/>
    <property type="match status" value="1"/>
</dbReference>
<protein>
    <submittedName>
        <fullName evidence="7">Uncharacterized protein</fullName>
    </submittedName>
</protein>
<dbReference type="SUPFAM" id="SSF56399">
    <property type="entry name" value="ADP-ribosylation"/>
    <property type="match status" value="1"/>
</dbReference>
<gene>
    <name evidence="7" type="ORF">FHW23_002677</name>
</gene>
<proteinExistence type="inferred from homology"/>
<evidence type="ECO:0000256" key="5">
    <source>
        <dbReference type="ARBA" id="ARBA00023157"/>
    </source>
</evidence>
<dbReference type="Gene3D" id="3.90.210.10">
    <property type="entry name" value="Heat-Labile Enterotoxin, subunit A"/>
    <property type="match status" value="1"/>
</dbReference>
<dbReference type="EMBL" id="JACGXP010000004">
    <property type="protein sequence ID" value="MBA8991408.1"/>
    <property type="molecule type" value="Genomic_DNA"/>
</dbReference>
<evidence type="ECO:0000256" key="6">
    <source>
        <dbReference type="SAM" id="SignalP"/>
    </source>
</evidence>
<evidence type="ECO:0000256" key="4">
    <source>
        <dbReference type="ARBA" id="ARBA00023026"/>
    </source>
</evidence>
<dbReference type="GO" id="GO:0090729">
    <property type="term" value="F:toxin activity"/>
    <property type="evidence" value="ECO:0007669"/>
    <property type="project" value="UniProtKB-KW"/>
</dbReference>
<evidence type="ECO:0000256" key="2">
    <source>
        <dbReference type="ARBA" id="ARBA00022656"/>
    </source>
</evidence>
<evidence type="ECO:0000256" key="1">
    <source>
        <dbReference type="ARBA" id="ARBA00009092"/>
    </source>
</evidence>
<dbReference type="Proteomes" id="UP000590225">
    <property type="component" value="Unassembled WGS sequence"/>
</dbReference>
<keyword evidence="4" id="KW-0843">Virulence</keyword>
<evidence type="ECO:0000256" key="3">
    <source>
        <dbReference type="ARBA" id="ARBA00022729"/>
    </source>
</evidence>
<dbReference type="InterPro" id="IPR001144">
    <property type="entry name" value="Enterotoxin_A"/>
</dbReference>
<dbReference type="RefSeq" id="WP_182516541.1">
    <property type="nucleotide sequence ID" value="NZ_JACGXP010000004.1"/>
</dbReference>
<keyword evidence="3 6" id="KW-0732">Signal</keyword>
<feature type="chain" id="PRO_5043699988" evidence="6">
    <location>
        <begin position="36"/>
        <end position="792"/>
    </location>
</feature>
<name>A0AAW3T8J0_9MICO</name>
<keyword evidence="2" id="KW-0800">Toxin</keyword>
<feature type="signal peptide" evidence="6">
    <location>
        <begin position="1"/>
        <end position="35"/>
    </location>
</feature>
<dbReference type="AlphaFoldDB" id="A0AAW3T8J0"/>
<reference evidence="7 8" key="1">
    <citation type="submission" date="2020-07" db="EMBL/GenBank/DDBJ databases">
        <title>Above-ground endophytic microbial communities from plants in different locations in the United States.</title>
        <authorList>
            <person name="Frank C."/>
        </authorList>
    </citation>
    <scope>NUCLEOTIDE SEQUENCE [LARGE SCALE GENOMIC DNA]</scope>
    <source>
        <strain evidence="7 8">WPL5_2</strain>
    </source>
</reference>
<evidence type="ECO:0000313" key="8">
    <source>
        <dbReference type="Proteomes" id="UP000590225"/>
    </source>
</evidence>
<comment type="caution">
    <text evidence="7">The sequence shown here is derived from an EMBL/GenBank/DDBJ whole genome shotgun (WGS) entry which is preliminary data.</text>
</comment>
<organism evidence="7 8">
    <name type="scientific">Curtobacterium pusillum</name>
    <dbReference type="NCBI Taxonomy" id="69373"/>
    <lineage>
        <taxon>Bacteria</taxon>
        <taxon>Bacillati</taxon>
        <taxon>Actinomycetota</taxon>
        <taxon>Actinomycetes</taxon>
        <taxon>Micrococcales</taxon>
        <taxon>Microbacteriaceae</taxon>
        <taxon>Curtobacterium</taxon>
    </lineage>
</organism>
<evidence type="ECO:0000313" key="7">
    <source>
        <dbReference type="EMBL" id="MBA8991408.1"/>
    </source>
</evidence>
<comment type="similarity">
    <text evidence="1">Belongs to the enterotoxin A family.</text>
</comment>
<sequence>MTLNITRPRHRGWTLAALVATTLVATLLVPAPAHAIDDDAFPTVEDIQELRGEIGEIAVPEWVYRVDTRTPQEIQAAGGFLGQGGNYNLADHQTGMSLKPDVPDKSGWVSTSSSREEAFSFGNANFGDRDTYYLYEIKPGDQFTSVQESIAHAMEADRENAVAWYGEGRGNGYEAWENLKLEKEWAGRERVSFENVSSWSKVEKVDGYFPSEPPKIVERNTGYRAPAGEPTTDPYPIDEITLCDVRAVCDFRAPADEDALAELHGDRFSGDFDDFDFEVSLGKLTEEEGAILAPLPETIAHLDEFRGGGKGLDGFNELGAGLDDAFAADTRALEAVSSDLEVLASVGKAAGKAVEVGSELLPYLGIAASGYALKGDIEDGRWGDAAADAIAEALQVAMLAQPEFTPILEVALMADLVVQAIGDAVWGWLHPKPAISPEHRDEISKSLDASDAAFTNVRDLWEKERRSALDEYYPKHVANEQAELVAQKLHSDLAVITASYRAANEALQRHARLAMLKAQNAEQAGWVASRYIEHDGNLRRAAAGAVTRRTDQYELRALPFLVASAQKTYRADMKDLRERYFAEVADKYLADVNDVVFRVFWDARPGDPWDRDLSAAEVKWTKDYLGRPQNTVEHTLATIDLNRPRSAPEIVDEKLVADFRKSLRDSTAGDRVLPPALLPPTVPAVPDPEPGPDFRPSASIDGRIGDLRYTLSGTGPAGWTVTGFEGSTTVGKDGKWSIPVTGDWIMSLVKWTEPGAPRHTHSKVVSVGCGTSIPLDDPNCDPYHMDPFRSDE</sequence>